<sequence>MTDKPIPQSQPQPQEPARVKHYPLHLWLSDPNDPLHTMWNLHRIYDPRA</sequence>
<reference evidence="1 2" key="1">
    <citation type="submission" date="2021-01" db="EMBL/GenBank/DDBJ databases">
        <title>Tumebacillus sp. strain ITR2 16S ribosomal RNA gene Genome sequencing and assembly.</title>
        <authorList>
            <person name="Kang M."/>
        </authorList>
    </citation>
    <scope>NUCLEOTIDE SEQUENCE [LARGE SCALE GENOMIC DNA]</scope>
    <source>
        <strain evidence="1 2">ITR2</strain>
    </source>
</reference>
<keyword evidence="2" id="KW-1185">Reference proteome</keyword>
<gene>
    <name evidence="1" type="ORF">JJB07_18785</name>
</gene>
<dbReference type="RefSeq" id="WP_201637611.1">
    <property type="nucleotide sequence ID" value="NZ_JAEQNB010000006.1"/>
</dbReference>
<proteinExistence type="predicted"/>
<accession>A0ABS1JEF2</accession>
<organism evidence="1 2">
    <name type="scientific">Tumebacillus amylolyticus</name>
    <dbReference type="NCBI Taxonomy" id="2801339"/>
    <lineage>
        <taxon>Bacteria</taxon>
        <taxon>Bacillati</taxon>
        <taxon>Bacillota</taxon>
        <taxon>Bacilli</taxon>
        <taxon>Bacillales</taxon>
        <taxon>Alicyclobacillaceae</taxon>
        <taxon>Tumebacillus</taxon>
    </lineage>
</organism>
<evidence type="ECO:0000313" key="2">
    <source>
        <dbReference type="Proteomes" id="UP000602284"/>
    </source>
</evidence>
<dbReference type="Proteomes" id="UP000602284">
    <property type="component" value="Unassembled WGS sequence"/>
</dbReference>
<evidence type="ECO:0000313" key="1">
    <source>
        <dbReference type="EMBL" id="MBL0388656.1"/>
    </source>
</evidence>
<protein>
    <submittedName>
        <fullName evidence="1">Uncharacterized protein</fullName>
    </submittedName>
</protein>
<dbReference type="EMBL" id="JAEQNB010000006">
    <property type="protein sequence ID" value="MBL0388656.1"/>
    <property type="molecule type" value="Genomic_DNA"/>
</dbReference>
<comment type="caution">
    <text evidence="1">The sequence shown here is derived from an EMBL/GenBank/DDBJ whole genome shotgun (WGS) entry which is preliminary data.</text>
</comment>
<name>A0ABS1JEF2_9BACL</name>